<proteinExistence type="predicted"/>
<sequence length="203" mass="22534">MPFRIRAFFMIIVGACLTVPPAQGADPSPDAPRITIGTQEVGLTAGYLLPHRLTTDHTTKQQGPALMPSWMMTLTDPFGPRWLRGQVAIGAEMVYLQFREPILTHGIGFTPKIKYSLILMDRLRPYLEFAGGPFWTDLGGRIPEEANEFNFIVTGGVGLSWFLTPQTAFNVGYRFHHISNAGTAYPNLGLNSSLPFCGFSFYF</sequence>
<reference evidence="3" key="1">
    <citation type="submission" date="2015-09" db="EMBL/GenBank/DDBJ databases">
        <authorList>
            <person name="Daims H."/>
        </authorList>
    </citation>
    <scope>NUCLEOTIDE SEQUENCE [LARGE SCALE GENOMIC DNA]</scope>
</reference>
<gene>
    <name evidence="2" type="ORF">NITINOP_0025</name>
</gene>
<keyword evidence="1" id="KW-0732">Signal</keyword>
<feature type="chain" id="PRO_5006623465" description="Acyloxyacyl hydrolase" evidence="1">
    <location>
        <begin position="25"/>
        <end position="203"/>
    </location>
</feature>
<keyword evidence="3" id="KW-1185">Reference proteome</keyword>
<dbReference type="InterPro" id="IPR011250">
    <property type="entry name" value="OMP/PagP_B-barrel"/>
</dbReference>
<protein>
    <recommendedName>
        <fullName evidence="4">Acyloxyacyl hydrolase</fullName>
    </recommendedName>
</protein>
<organism evidence="2 3">
    <name type="scientific">Candidatus Nitrospira inopinata</name>
    <dbReference type="NCBI Taxonomy" id="1715989"/>
    <lineage>
        <taxon>Bacteria</taxon>
        <taxon>Pseudomonadati</taxon>
        <taxon>Nitrospirota</taxon>
        <taxon>Nitrospiria</taxon>
        <taxon>Nitrospirales</taxon>
        <taxon>Nitrospiraceae</taxon>
        <taxon>Nitrospira</taxon>
    </lineage>
</organism>
<evidence type="ECO:0000313" key="2">
    <source>
        <dbReference type="EMBL" id="CUQ65002.1"/>
    </source>
</evidence>
<name>A0A0S4KPB2_9BACT</name>
<dbReference type="InterPro" id="IPR018550">
    <property type="entry name" value="Lipid-A_deacylase-rel"/>
</dbReference>
<evidence type="ECO:0008006" key="4">
    <source>
        <dbReference type="Google" id="ProtNLM"/>
    </source>
</evidence>
<dbReference type="Proteomes" id="UP000066284">
    <property type="component" value="Chromosome 1"/>
</dbReference>
<feature type="signal peptide" evidence="1">
    <location>
        <begin position="1"/>
        <end position="24"/>
    </location>
</feature>
<dbReference type="SUPFAM" id="SSF56925">
    <property type="entry name" value="OMPA-like"/>
    <property type="match status" value="1"/>
</dbReference>
<dbReference type="OrthoDB" id="9810217at2"/>
<dbReference type="RefSeq" id="WP_062481563.1">
    <property type="nucleotide sequence ID" value="NZ_LN885086.1"/>
</dbReference>
<evidence type="ECO:0000256" key="1">
    <source>
        <dbReference type="SAM" id="SignalP"/>
    </source>
</evidence>
<evidence type="ECO:0000313" key="3">
    <source>
        <dbReference type="Proteomes" id="UP000066284"/>
    </source>
</evidence>
<accession>A0A0S4KPB2</accession>
<dbReference type="STRING" id="1715989.NITINOP_0025"/>
<dbReference type="Pfam" id="PF09411">
    <property type="entry name" value="PagL"/>
    <property type="match status" value="1"/>
</dbReference>
<dbReference type="EMBL" id="LN885086">
    <property type="protein sequence ID" value="CUQ65002.1"/>
    <property type="molecule type" value="Genomic_DNA"/>
</dbReference>
<dbReference type="KEGG" id="nio:NITINOP_0025"/>
<dbReference type="Gene3D" id="2.40.160.20">
    <property type="match status" value="1"/>
</dbReference>
<dbReference type="AlphaFoldDB" id="A0A0S4KPB2"/>